<feature type="coiled-coil region" evidence="1">
    <location>
        <begin position="178"/>
        <end position="233"/>
    </location>
</feature>
<name>A0A150KU68_9BACI</name>
<sequence length="245" mass="28842">MVLTKERYLEIKKDGIADAKIIKEFGFKHIGELTAWKKEHLTPEEVEQLRMNTLLAKRNGTVNKSVLSDLNVGESKTTKNDLQGENKEKTHELKQINIDWKAKYEELSELHEKVIYDAEEIEGNLKSEIDKLSREVIHAHKLVTEKDERLKDSLQEHLRKDEQISKLQKQLEQSVTLYETAMLDKEQLHKENVAYENNVQTLIRQHDQLQKRCDRYQTEYIELEEEVAGLRRFAFSKLKKDVFPA</sequence>
<organism evidence="2 3">
    <name type="scientific">Heyndrickxia sporothermodurans</name>
    <dbReference type="NCBI Taxonomy" id="46224"/>
    <lineage>
        <taxon>Bacteria</taxon>
        <taxon>Bacillati</taxon>
        <taxon>Bacillota</taxon>
        <taxon>Bacilli</taxon>
        <taxon>Bacillales</taxon>
        <taxon>Bacillaceae</taxon>
        <taxon>Heyndrickxia</taxon>
    </lineage>
</organism>
<evidence type="ECO:0000256" key="1">
    <source>
        <dbReference type="SAM" id="Coils"/>
    </source>
</evidence>
<protein>
    <submittedName>
        <fullName evidence="2">Uncharacterized protein</fullName>
    </submittedName>
</protein>
<evidence type="ECO:0000313" key="2">
    <source>
        <dbReference type="EMBL" id="KYD03464.1"/>
    </source>
</evidence>
<keyword evidence="1" id="KW-0175">Coiled coil</keyword>
<reference evidence="2 3" key="1">
    <citation type="submission" date="2016-01" db="EMBL/GenBank/DDBJ databases">
        <title>Genome Sequences of Twelve Sporeforming Bacillus Species Isolated from Foods.</title>
        <authorList>
            <person name="Berendsen E.M."/>
            <person name="Wells-Bennik M.H."/>
            <person name="Krawcyk A.O."/>
            <person name="De Jong A."/>
            <person name="Holsappel S."/>
            <person name="Eijlander R.T."/>
            <person name="Kuipers O.P."/>
        </authorList>
    </citation>
    <scope>NUCLEOTIDE SEQUENCE [LARGE SCALE GENOMIC DNA]</scope>
    <source>
        <strain evidence="2 3">B4102</strain>
    </source>
</reference>
<dbReference type="EMBL" id="LQYN01000069">
    <property type="protein sequence ID" value="KYD03464.1"/>
    <property type="molecule type" value="Genomic_DNA"/>
</dbReference>
<dbReference type="STRING" id="46224.B4102_3382"/>
<gene>
    <name evidence="2" type="ORF">B4102_3382</name>
</gene>
<dbReference type="Proteomes" id="UP000075666">
    <property type="component" value="Unassembled WGS sequence"/>
</dbReference>
<dbReference type="AlphaFoldDB" id="A0A150KU68"/>
<evidence type="ECO:0000313" key="3">
    <source>
        <dbReference type="Proteomes" id="UP000075666"/>
    </source>
</evidence>
<proteinExistence type="predicted"/>
<accession>A0A150KU68</accession>
<comment type="caution">
    <text evidence="2">The sequence shown here is derived from an EMBL/GenBank/DDBJ whole genome shotgun (WGS) entry which is preliminary data.</text>
</comment>
<dbReference type="PATRIC" id="fig|46224.3.peg.3521"/>
<keyword evidence="3" id="KW-1185">Reference proteome</keyword>